<evidence type="ECO:0000313" key="5">
    <source>
        <dbReference type="EMBL" id="RAR85249.1"/>
    </source>
</evidence>
<dbReference type="SMART" id="SM00342">
    <property type="entry name" value="HTH_ARAC"/>
    <property type="match status" value="1"/>
</dbReference>
<dbReference type="PROSITE" id="PS00041">
    <property type="entry name" value="HTH_ARAC_FAMILY_1"/>
    <property type="match status" value="1"/>
</dbReference>
<name>A0A328ZHB1_9BURK</name>
<keyword evidence="2" id="KW-0238">DNA-binding</keyword>
<dbReference type="SUPFAM" id="SSF55136">
    <property type="entry name" value="Probable bacterial effector-binding domain"/>
    <property type="match status" value="1"/>
</dbReference>
<accession>A0A328ZHB1</accession>
<dbReference type="Pfam" id="PF06445">
    <property type="entry name" value="GyrI-like"/>
    <property type="match status" value="1"/>
</dbReference>
<dbReference type="InterPro" id="IPR010499">
    <property type="entry name" value="AraC_E-bd"/>
</dbReference>
<keyword evidence="3" id="KW-0804">Transcription</keyword>
<reference evidence="5 6" key="1">
    <citation type="submission" date="2018-06" db="EMBL/GenBank/DDBJ databases">
        <title>Genomic Encyclopedia of Archaeal and Bacterial Type Strains, Phase II (KMG-II): from individual species to whole genera.</title>
        <authorList>
            <person name="Goeker M."/>
        </authorList>
    </citation>
    <scope>NUCLEOTIDE SEQUENCE [LARGE SCALE GENOMIC DNA]</scope>
    <source>
        <strain evidence="5 6">CFPB 3232</strain>
    </source>
</reference>
<dbReference type="SMART" id="SM00871">
    <property type="entry name" value="AraC_E_bind"/>
    <property type="match status" value="1"/>
</dbReference>
<dbReference type="InterPro" id="IPR009057">
    <property type="entry name" value="Homeodomain-like_sf"/>
</dbReference>
<dbReference type="GO" id="GO:0003700">
    <property type="term" value="F:DNA-binding transcription factor activity"/>
    <property type="evidence" value="ECO:0007669"/>
    <property type="project" value="InterPro"/>
</dbReference>
<proteinExistence type="predicted"/>
<dbReference type="Pfam" id="PF12833">
    <property type="entry name" value="HTH_18"/>
    <property type="match status" value="1"/>
</dbReference>
<dbReference type="InterPro" id="IPR018062">
    <property type="entry name" value="HTH_AraC-typ_CS"/>
</dbReference>
<sequence>MAEHGLEDLAAMAHFSPYHFHRVYRSVVGETVAATVRRVRLARATHLLEQGRESITQVALAVGYDSPQAFTRAFGQFTGQSPQAFQRALHQVGPGGGGPFAEGAPAHPLAVQVIDRPAQRVLALRHAGPIATIPHTQRRLYLACGTRAAERLGASYGDPGVPASGFRYYAAAVVPEPHAAMDAGLETLDIPAGRYARHRLAGPYARIGAAMAALYARWLPSSGYEPDDRPALEHYLNSPRDAGQADLLTDLLIPIRTARMP</sequence>
<protein>
    <submittedName>
        <fullName evidence="5">AraC family transcriptional regulator</fullName>
    </submittedName>
</protein>
<dbReference type="Proteomes" id="UP000248856">
    <property type="component" value="Unassembled WGS sequence"/>
</dbReference>
<dbReference type="InterPro" id="IPR018060">
    <property type="entry name" value="HTH_AraC"/>
</dbReference>
<dbReference type="GO" id="GO:0043565">
    <property type="term" value="F:sequence-specific DNA binding"/>
    <property type="evidence" value="ECO:0007669"/>
    <property type="project" value="InterPro"/>
</dbReference>
<feature type="domain" description="HTH araC/xylS-type" evidence="4">
    <location>
        <begin position="1"/>
        <end position="88"/>
    </location>
</feature>
<dbReference type="AlphaFoldDB" id="A0A328ZHB1"/>
<dbReference type="PANTHER" id="PTHR40055">
    <property type="entry name" value="TRANSCRIPTIONAL REGULATOR YGIV-RELATED"/>
    <property type="match status" value="1"/>
</dbReference>
<dbReference type="Gene3D" id="1.10.10.60">
    <property type="entry name" value="Homeodomain-like"/>
    <property type="match status" value="2"/>
</dbReference>
<organism evidence="5 6">
    <name type="scientific">Paracidovorax anthurii</name>
    <dbReference type="NCBI Taxonomy" id="78229"/>
    <lineage>
        <taxon>Bacteria</taxon>
        <taxon>Pseudomonadati</taxon>
        <taxon>Pseudomonadota</taxon>
        <taxon>Betaproteobacteria</taxon>
        <taxon>Burkholderiales</taxon>
        <taxon>Comamonadaceae</taxon>
        <taxon>Paracidovorax</taxon>
    </lineage>
</organism>
<keyword evidence="6" id="KW-1185">Reference proteome</keyword>
<evidence type="ECO:0000256" key="1">
    <source>
        <dbReference type="ARBA" id="ARBA00023015"/>
    </source>
</evidence>
<dbReference type="PANTHER" id="PTHR40055:SF1">
    <property type="entry name" value="TRANSCRIPTIONAL REGULATOR YGIV-RELATED"/>
    <property type="match status" value="1"/>
</dbReference>
<evidence type="ECO:0000259" key="4">
    <source>
        <dbReference type="PROSITE" id="PS01124"/>
    </source>
</evidence>
<dbReference type="SUPFAM" id="SSF46689">
    <property type="entry name" value="Homeodomain-like"/>
    <property type="match status" value="1"/>
</dbReference>
<dbReference type="Gene3D" id="3.20.80.10">
    <property type="entry name" value="Regulatory factor, effector binding domain"/>
    <property type="match status" value="1"/>
</dbReference>
<evidence type="ECO:0000256" key="2">
    <source>
        <dbReference type="ARBA" id="ARBA00023125"/>
    </source>
</evidence>
<dbReference type="InterPro" id="IPR011256">
    <property type="entry name" value="Reg_factor_effector_dom_sf"/>
</dbReference>
<keyword evidence="1" id="KW-0805">Transcription regulation</keyword>
<dbReference type="InterPro" id="IPR029442">
    <property type="entry name" value="GyrI-like"/>
</dbReference>
<dbReference type="PROSITE" id="PS01124">
    <property type="entry name" value="HTH_ARAC_FAMILY_2"/>
    <property type="match status" value="1"/>
</dbReference>
<evidence type="ECO:0000313" key="6">
    <source>
        <dbReference type="Proteomes" id="UP000248856"/>
    </source>
</evidence>
<dbReference type="EMBL" id="QLTA01000006">
    <property type="protein sequence ID" value="RAR85249.1"/>
    <property type="molecule type" value="Genomic_DNA"/>
</dbReference>
<comment type="caution">
    <text evidence="5">The sequence shown here is derived from an EMBL/GenBank/DDBJ whole genome shotgun (WGS) entry which is preliminary data.</text>
</comment>
<dbReference type="InterPro" id="IPR050908">
    <property type="entry name" value="SmbC-like"/>
</dbReference>
<evidence type="ECO:0000256" key="3">
    <source>
        <dbReference type="ARBA" id="ARBA00023163"/>
    </source>
</evidence>
<gene>
    <name evidence="5" type="ORF">AX018_100627</name>
</gene>